<sequence>MPANPYLSVVVAARNDNHGGDMLVRMQAFLDSWIALAQRYHLSSEIIIVEWNPPAGRPRLIADLHWPADSSSCEIRFVEVPREIHERFAHADVIPLHQMIAKNVGIRRARGQFVLATNLDIIFSAAMMQFLAERRLTPGTMYRVDRLDIANHLPKGGGVDELLSFCENNVLRVFAREGDFNLDAGGLPEPRPDDVFAADAGIRLVTGWHAIERSDFDSYRWIDPEARFLFQRPADAAPRLVLDVEAGPSAGADPVTLEVVGPDGRVLTSASLTGRAMLRLHLPPELSAGCLALRVNGRGLPLLRDPRILHLRVLGMAWEAAPEWLQSPAVPRETNQAAEPPIRVLSTTRRQIQFAVRPRPGAELRSFDVDVRDAAGNVVFQAARQSAGEHLVTLNFDFEASANLPASSAWLLEMVRAKPAQDWSASYHALHPLAARIPRAAYLHTHACGDFTLLARDDWFRLRGYAEFPIWPMHIDALFCYAAYHAGIQEEILRHPLRIFHIEHLTAAGWTPEGEAARSARLAAKGLSEMKYSEFTKWVNQMRRLNAPLIFTLRNWGLGDVDLKQVLV</sequence>
<evidence type="ECO:0000313" key="1">
    <source>
        <dbReference type="EMBL" id="ABJ81569.1"/>
    </source>
</evidence>
<proteinExistence type="predicted"/>
<dbReference type="STRING" id="234267.Acid_0563"/>
<gene>
    <name evidence="1" type="ordered locus">Acid_0563</name>
</gene>
<dbReference type="KEGG" id="sus:Acid_0563"/>
<accession>Q02BJ7</accession>
<protein>
    <submittedName>
        <fullName evidence="1">Uncharacterized protein</fullName>
    </submittedName>
</protein>
<dbReference type="OrthoDB" id="7363441at2"/>
<organism evidence="1">
    <name type="scientific">Solibacter usitatus (strain Ellin6076)</name>
    <dbReference type="NCBI Taxonomy" id="234267"/>
    <lineage>
        <taxon>Bacteria</taxon>
        <taxon>Pseudomonadati</taxon>
        <taxon>Acidobacteriota</taxon>
        <taxon>Terriglobia</taxon>
        <taxon>Bryobacterales</taxon>
        <taxon>Solibacteraceae</taxon>
        <taxon>Candidatus Solibacter</taxon>
    </lineage>
</organism>
<dbReference type="InParanoid" id="Q02BJ7"/>
<dbReference type="HOGENOM" id="CLU_466832_0_0_0"/>
<name>Q02BJ7_SOLUE</name>
<dbReference type="eggNOG" id="ENOG5033XD7">
    <property type="taxonomic scope" value="Bacteria"/>
</dbReference>
<dbReference type="EMBL" id="CP000473">
    <property type="protein sequence ID" value="ABJ81569.1"/>
    <property type="molecule type" value="Genomic_DNA"/>
</dbReference>
<reference evidence="1" key="1">
    <citation type="submission" date="2006-10" db="EMBL/GenBank/DDBJ databases">
        <title>Complete sequence of Solibacter usitatus Ellin6076.</title>
        <authorList>
            <consortium name="US DOE Joint Genome Institute"/>
            <person name="Copeland A."/>
            <person name="Lucas S."/>
            <person name="Lapidus A."/>
            <person name="Barry K."/>
            <person name="Detter J.C."/>
            <person name="Glavina del Rio T."/>
            <person name="Hammon N."/>
            <person name="Israni S."/>
            <person name="Dalin E."/>
            <person name="Tice H."/>
            <person name="Pitluck S."/>
            <person name="Thompson L.S."/>
            <person name="Brettin T."/>
            <person name="Bruce D."/>
            <person name="Han C."/>
            <person name="Tapia R."/>
            <person name="Gilna P."/>
            <person name="Schmutz J."/>
            <person name="Larimer F."/>
            <person name="Land M."/>
            <person name="Hauser L."/>
            <person name="Kyrpides N."/>
            <person name="Mikhailova N."/>
            <person name="Janssen P.H."/>
            <person name="Kuske C.R."/>
            <person name="Richardson P."/>
        </authorList>
    </citation>
    <scope>NUCLEOTIDE SEQUENCE</scope>
    <source>
        <strain evidence="1">Ellin6076</strain>
    </source>
</reference>
<dbReference type="AlphaFoldDB" id="Q02BJ7"/>